<keyword evidence="2 6" id="KW-0812">Transmembrane</keyword>
<feature type="transmembrane region" description="Helical" evidence="6">
    <location>
        <begin position="37"/>
        <end position="59"/>
    </location>
</feature>
<gene>
    <name evidence="8" type="ORF">H9901_00740</name>
</gene>
<evidence type="ECO:0000259" key="7">
    <source>
        <dbReference type="Pfam" id="PF06305"/>
    </source>
</evidence>
<dbReference type="GO" id="GO:0005886">
    <property type="term" value="C:plasma membrane"/>
    <property type="evidence" value="ECO:0007669"/>
    <property type="project" value="InterPro"/>
</dbReference>
<evidence type="ECO:0000313" key="9">
    <source>
        <dbReference type="Proteomes" id="UP000777303"/>
    </source>
</evidence>
<evidence type="ECO:0000256" key="2">
    <source>
        <dbReference type="ARBA" id="ARBA00022692"/>
    </source>
</evidence>
<evidence type="ECO:0000256" key="4">
    <source>
        <dbReference type="ARBA" id="ARBA00023136"/>
    </source>
</evidence>
<name>A0A948TIH8_9LACO</name>
<keyword evidence="4 6" id="KW-0472">Membrane</keyword>
<protein>
    <submittedName>
        <fullName evidence="8">LapA family protein</fullName>
    </submittedName>
</protein>
<feature type="domain" description="Lipopolysaccharide assembly protein A" evidence="7">
    <location>
        <begin position="24"/>
        <end position="84"/>
    </location>
</feature>
<dbReference type="AlphaFoldDB" id="A0A948TIH8"/>
<keyword evidence="5" id="KW-0175">Coiled coil</keyword>
<sequence length="122" mass="13307">MKKQGRVIILLLLVLVVVLFAVLNMNVVPISFGFTKLSLPLVVVIIGSLLIGALITFLVSSISHFSQQREHKKLAHKVAQMENDTDKAIAKAVQAKTADLQAQLKAKDAEIAALKKQIPQDL</sequence>
<feature type="transmembrane region" description="Helical" evidence="6">
    <location>
        <begin position="7"/>
        <end position="25"/>
    </location>
</feature>
<dbReference type="EMBL" id="JAHLFS010000011">
    <property type="protein sequence ID" value="MBU3851228.1"/>
    <property type="molecule type" value="Genomic_DNA"/>
</dbReference>
<evidence type="ECO:0000313" key="8">
    <source>
        <dbReference type="EMBL" id="MBU3851228.1"/>
    </source>
</evidence>
<keyword evidence="3 6" id="KW-1133">Transmembrane helix</keyword>
<dbReference type="Pfam" id="PF06305">
    <property type="entry name" value="LapA_dom"/>
    <property type="match status" value="1"/>
</dbReference>
<dbReference type="PANTHER" id="PTHR41335">
    <property type="entry name" value="MEMBRANE PROTEIN-RELATED"/>
    <property type="match status" value="1"/>
</dbReference>
<dbReference type="PANTHER" id="PTHR41335:SF1">
    <property type="entry name" value="MEMBRANE PROTEIN"/>
    <property type="match status" value="1"/>
</dbReference>
<reference evidence="8" key="2">
    <citation type="submission" date="2021-04" db="EMBL/GenBank/DDBJ databases">
        <authorList>
            <person name="Gilroy R."/>
        </authorList>
    </citation>
    <scope>NUCLEOTIDE SEQUENCE</scope>
    <source>
        <strain evidence="8">F6-6636</strain>
    </source>
</reference>
<evidence type="ECO:0000256" key="6">
    <source>
        <dbReference type="SAM" id="Phobius"/>
    </source>
</evidence>
<evidence type="ECO:0000256" key="5">
    <source>
        <dbReference type="SAM" id="Coils"/>
    </source>
</evidence>
<organism evidence="8 9">
    <name type="scientific">Candidatus Paralactobacillus gallistercoris</name>
    <dbReference type="NCBI Taxonomy" id="2838724"/>
    <lineage>
        <taxon>Bacteria</taxon>
        <taxon>Bacillati</taxon>
        <taxon>Bacillota</taxon>
        <taxon>Bacilli</taxon>
        <taxon>Lactobacillales</taxon>
        <taxon>Lactobacillaceae</taxon>
        <taxon>Lactobacillus</taxon>
    </lineage>
</organism>
<accession>A0A948TIH8</accession>
<comment type="caution">
    <text evidence="8">The sequence shown here is derived from an EMBL/GenBank/DDBJ whole genome shotgun (WGS) entry which is preliminary data.</text>
</comment>
<feature type="coiled-coil region" evidence="5">
    <location>
        <begin position="90"/>
        <end position="117"/>
    </location>
</feature>
<proteinExistence type="predicted"/>
<evidence type="ECO:0000256" key="3">
    <source>
        <dbReference type="ARBA" id="ARBA00022989"/>
    </source>
</evidence>
<evidence type="ECO:0000256" key="1">
    <source>
        <dbReference type="ARBA" id="ARBA00022475"/>
    </source>
</evidence>
<dbReference type="Proteomes" id="UP000777303">
    <property type="component" value="Unassembled WGS sequence"/>
</dbReference>
<reference evidence="8" key="1">
    <citation type="journal article" date="2021" name="PeerJ">
        <title>Extensive microbial diversity within the chicken gut microbiome revealed by metagenomics and culture.</title>
        <authorList>
            <person name="Gilroy R."/>
            <person name="Ravi A."/>
            <person name="Getino M."/>
            <person name="Pursley I."/>
            <person name="Horton D.L."/>
            <person name="Alikhan N.F."/>
            <person name="Baker D."/>
            <person name="Gharbi K."/>
            <person name="Hall N."/>
            <person name="Watson M."/>
            <person name="Adriaenssens E.M."/>
            <person name="Foster-Nyarko E."/>
            <person name="Jarju S."/>
            <person name="Secka A."/>
            <person name="Antonio M."/>
            <person name="Oren A."/>
            <person name="Chaudhuri R.R."/>
            <person name="La Ragione R."/>
            <person name="Hildebrand F."/>
            <person name="Pallen M.J."/>
        </authorList>
    </citation>
    <scope>NUCLEOTIDE SEQUENCE</scope>
    <source>
        <strain evidence="8">F6-6636</strain>
    </source>
</reference>
<dbReference type="InterPro" id="IPR010445">
    <property type="entry name" value="LapA_dom"/>
</dbReference>
<keyword evidence="1" id="KW-1003">Cell membrane</keyword>